<evidence type="ECO:0000256" key="2">
    <source>
        <dbReference type="ARBA" id="ARBA00022448"/>
    </source>
</evidence>
<evidence type="ECO:0000313" key="11">
    <source>
        <dbReference type="Proteomes" id="UP000188602"/>
    </source>
</evidence>
<protein>
    <submittedName>
        <fullName evidence="10">PTS mannose/fructose/sorbose transporter subunit IIC</fullName>
    </submittedName>
</protein>
<dbReference type="PANTHER" id="PTHR32502:SF4">
    <property type="entry name" value="PTS SYSTEM MANNOSE-SPECIFIC EIIC COMPONENT"/>
    <property type="match status" value="1"/>
</dbReference>
<dbReference type="Proteomes" id="UP000188602">
    <property type="component" value="Unassembled WGS sequence"/>
</dbReference>
<dbReference type="GO" id="GO:0005886">
    <property type="term" value="C:plasma membrane"/>
    <property type="evidence" value="ECO:0007669"/>
    <property type="project" value="UniProtKB-SubCell"/>
</dbReference>
<dbReference type="AlphaFoldDB" id="A0A1V3JT39"/>
<feature type="transmembrane region" description="Helical" evidence="9">
    <location>
        <begin position="100"/>
        <end position="121"/>
    </location>
</feature>
<organism evidence="10 11">
    <name type="scientific">Rodentibacter myodis</name>
    <dbReference type="NCBI Taxonomy" id="1907939"/>
    <lineage>
        <taxon>Bacteria</taxon>
        <taxon>Pseudomonadati</taxon>
        <taxon>Pseudomonadota</taxon>
        <taxon>Gammaproteobacteria</taxon>
        <taxon>Pasteurellales</taxon>
        <taxon>Pasteurellaceae</taxon>
        <taxon>Rodentibacter</taxon>
    </lineage>
</organism>
<dbReference type="GO" id="GO:0009401">
    <property type="term" value="P:phosphoenolpyruvate-dependent sugar phosphotransferase system"/>
    <property type="evidence" value="ECO:0007669"/>
    <property type="project" value="UniProtKB-KW"/>
</dbReference>
<evidence type="ECO:0000256" key="9">
    <source>
        <dbReference type="SAM" id="Phobius"/>
    </source>
</evidence>
<keyword evidence="5" id="KW-0598">Phosphotransferase system</keyword>
<dbReference type="PANTHER" id="PTHR32502">
    <property type="entry name" value="N-ACETYLGALACTOSAMINE PERMEASE II COMPONENT-RELATED"/>
    <property type="match status" value="1"/>
</dbReference>
<feature type="transmembrane region" description="Helical" evidence="9">
    <location>
        <begin position="159"/>
        <end position="179"/>
    </location>
</feature>
<dbReference type="InterPro" id="IPR004700">
    <property type="entry name" value="PTS_IIC_man"/>
</dbReference>
<dbReference type="EMBL" id="MLHQ01000007">
    <property type="protein sequence ID" value="OOF59873.1"/>
    <property type="molecule type" value="Genomic_DNA"/>
</dbReference>
<evidence type="ECO:0000256" key="4">
    <source>
        <dbReference type="ARBA" id="ARBA00022597"/>
    </source>
</evidence>
<evidence type="ECO:0000256" key="8">
    <source>
        <dbReference type="ARBA" id="ARBA00023136"/>
    </source>
</evidence>
<dbReference type="PROSITE" id="PS51106">
    <property type="entry name" value="PTS_EIIC_TYPE_4"/>
    <property type="match status" value="1"/>
</dbReference>
<keyword evidence="3" id="KW-1003">Cell membrane</keyword>
<reference evidence="10 11" key="1">
    <citation type="submission" date="2016-10" db="EMBL/GenBank/DDBJ databases">
        <title>Rodentibacter gen. nov. and new species.</title>
        <authorList>
            <person name="Christensen H."/>
        </authorList>
    </citation>
    <scope>NUCLEOTIDE SEQUENCE [LARGE SCALE GENOMIC DNA]</scope>
    <source>
        <strain evidence="10 11">Ac151</strain>
    </source>
</reference>
<feature type="transmembrane region" description="Helical" evidence="9">
    <location>
        <begin position="71"/>
        <end position="94"/>
    </location>
</feature>
<feature type="transmembrane region" description="Helical" evidence="9">
    <location>
        <begin position="217"/>
        <end position="247"/>
    </location>
</feature>
<comment type="subcellular location">
    <subcellularLocation>
        <location evidence="1">Cell membrane</location>
        <topology evidence="1">Multi-pass membrane protein</topology>
    </subcellularLocation>
</comment>
<sequence>MELSVLQIVLVFLAACISGAGSILDEWQTQRPIIACTLVGLALSVGAPNAVEVITNAIIIGGTLELMALGWMNIGAAVAPDAALASVVSTILVIVGGQEIATGIAVAIPLAAAGQVLTYVVRAITVGFQHAADKSIEDGSLTRLDWLHRGALMLQVMRIAIPALIVTLTAGTDVVQTMLNAIPPVVTTGLKIAGGFIAVVGYAMVINMMRAGHLMPFFYAGFVIAGYTDFNLVALGVLGAIMAVLYIQLHPKYNKSQQVVMAQSSDNGLDNRLD</sequence>
<evidence type="ECO:0000313" key="10">
    <source>
        <dbReference type="EMBL" id="OOF59873.1"/>
    </source>
</evidence>
<proteinExistence type="predicted"/>
<name>A0A1V3JT39_9PAST</name>
<dbReference type="RefSeq" id="WP_077422955.1">
    <property type="nucleotide sequence ID" value="NZ_MLHQ01000007.1"/>
</dbReference>
<evidence type="ECO:0000256" key="1">
    <source>
        <dbReference type="ARBA" id="ARBA00004651"/>
    </source>
</evidence>
<keyword evidence="4" id="KW-0762">Sugar transport</keyword>
<dbReference type="Pfam" id="PF03609">
    <property type="entry name" value="EII-Sor"/>
    <property type="match status" value="1"/>
</dbReference>
<dbReference type="STRING" id="1907939.BKL49_01940"/>
<dbReference type="NCBIfam" id="NF011647">
    <property type="entry name" value="PRK15065.1"/>
    <property type="match status" value="1"/>
</dbReference>
<comment type="caution">
    <text evidence="10">The sequence shown here is derived from an EMBL/GenBank/DDBJ whole genome shotgun (WGS) entry which is preliminary data.</text>
</comment>
<keyword evidence="2" id="KW-0813">Transport</keyword>
<keyword evidence="8 9" id="KW-0472">Membrane</keyword>
<dbReference type="InterPro" id="IPR050303">
    <property type="entry name" value="GatZ_KbaZ_carbometab"/>
</dbReference>
<evidence type="ECO:0000256" key="7">
    <source>
        <dbReference type="ARBA" id="ARBA00022989"/>
    </source>
</evidence>
<dbReference type="OrthoDB" id="7058816at2"/>
<keyword evidence="7 9" id="KW-1133">Transmembrane helix</keyword>
<accession>A0A1V3JT39</accession>
<gene>
    <name evidence="10" type="ORF">BKL49_01940</name>
</gene>
<keyword evidence="6 9" id="KW-0812">Transmembrane</keyword>
<feature type="transmembrane region" description="Helical" evidence="9">
    <location>
        <begin position="32"/>
        <end position="59"/>
    </location>
</feature>
<evidence type="ECO:0000256" key="3">
    <source>
        <dbReference type="ARBA" id="ARBA00022475"/>
    </source>
</evidence>
<evidence type="ECO:0000256" key="5">
    <source>
        <dbReference type="ARBA" id="ARBA00022683"/>
    </source>
</evidence>
<evidence type="ECO:0000256" key="6">
    <source>
        <dbReference type="ARBA" id="ARBA00022692"/>
    </source>
</evidence>
<keyword evidence="11" id="KW-1185">Reference proteome</keyword>
<feature type="transmembrane region" description="Helical" evidence="9">
    <location>
        <begin position="185"/>
        <end position="205"/>
    </location>
</feature>